<organism evidence="1 2">
    <name type="scientific">Rhodococcus rhodnii</name>
    <dbReference type="NCBI Taxonomy" id="38312"/>
    <lineage>
        <taxon>Bacteria</taxon>
        <taxon>Bacillati</taxon>
        <taxon>Actinomycetota</taxon>
        <taxon>Actinomycetes</taxon>
        <taxon>Mycobacteriales</taxon>
        <taxon>Nocardiaceae</taxon>
        <taxon>Rhodococcus</taxon>
    </lineage>
</organism>
<dbReference type="Proteomes" id="UP000471120">
    <property type="component" value="Unassembled WGS sequence"/>
</dbReference>
<name>A0A6P2CGW4_9NOCA</name>
<evidence type="ECO:0000313" key="1">
    <source>
        <dbReference type="EMBL" id="TXG91805.1"/>
    </source>
</evidence>
<evidence type="ECO:0000313" key="2">
    <source>
        <dbReference type="Proteomes" id="UP000471120"/>
    </source>
</evidence>
<dbReference type="AlphaFoldDB" id="A0A6P2CGW4"/>
<accession>A0A6P2CGW4</accession>
<gene>
    <name evidence="1" type="ORF">DW322_18475</name>
</gene>
<sequence>MVAAGGDRLVSSRRTAWCGLAAVSVGALVLSCATGCGSEEPESLDALVARVVDASPGRADEYTPPSRAHAREIAAGVVDLLTAGGADVSSHEAVAVAASGGSGESFRALVERGDPMRGDGLYVVRPPESSPAPLVVEAPHPVADLHSEHLAAALFEQTRARALLVAGAHRTAGDGAGDAAHRADSAFAAVDGALVDAATTVVQVHGFGSGNHDDIGEVVLSSSTPEPSPTVRHLARVLGDHGFTTCVYDGRACAALGATTNVEGAAARAVGADFVHIEVDERIRGDRGIRDAFVRILAEALESAA</sequence>
<dbReference type="EMBL" id="QRCM01000001">
    <property type="protein sequence ID" value="TXG91805.1"/>
    <property type="molecule type" value="Genomic_DNA"/>
</dbReference>
<reference evidence="1 2" key="1">
    <citation type="submission" date="2018-07" db="EMBL/GenBank/DDBJ databases">
        <title>Genome sequence of Rhodococcus rhodnii ATCC 35071 from Rhodnius prolixus.</title>
        <authorList>
            <person name="Patel V."/>
            <person name="Vogel K.J."/>
        </authorList>
    </citation>
    <scope>NUCLEOTIDE SEQUENCE [LARGE SCALE GENOMIC DNA]</scope>
    <source>
        <strain evidence="1 2">ATCC 35071</strain>
    </source>
</reference>
<comment type="caution">
    <text evidence="1">The sequence shown here is derived from an EMBL/GenBank/DDBJ whole genome shotgun (WGS) entry which is preliminary data.</text>
</comment>
<protein>
    <submittedName>
        <fullName evidence="1">Uncharacterized protein</fullName>
    </submittedName>
</protein>
<proteinExistence type="predicted"/>